<dbReference type="Gene3D" id="1.10.10.60">
    <property type="entry name" value="Homeodomain-like"/>
    <property type="match status" value="1"/>
</dbReference>
<dbReference type="InterPro" id="IPR036271">
    <property type="entry name" value="Tet_transcr_reg_TetR-rel_C_sf"/>
</dbReference>
<comment type="caution">
    <text evidence="6">The sequence shown here is derived from an EMBL/GenBank/DDBJ whole genome shotgun (WGS) entry which is preliminary data.</text>
</comment>
<protein>
    <submittedName>
        <fullName evidence="6">TetR family transcriptional regulator</fullName>
    </submittedName>
</protein>
<dbReference type="SUPFAM" id="SSF48498">
    <property type="entry name" value="Tetracyclin repressor-like, C-terminal domain"/>
    <property type="match status" value="1"/>
</dbReference>
<evidence type="ECO:0000256" key="4">
    <source>
        <dbReference type="PROSITE-ProRule" id="PRU00335"/>
    </source>
</evidence>
<keyword evidence="2 4" id="KW-0238">DNA-binding</keyword>
<keyword evidence="1" id="KW-0805">Transcription regulation</keyword>
<accession>A0ABQ4FT40</accession>
<evidence type="ECO:0000256" key="2">
    <source>
        <dbReference type="ARBA" id="ARBA00023125"/>
    </source>
</evidence>
<dbReference type="InterPro" id="IPR009057">
    <property type="entry name" value="Homeodomain-like_sf"/>
</dbReference>
<dbReference type="InterPro" id="IPR001647">
    <property type="entry name" value="HTH_TetR"/>
</dbReference>
<evidence type="ECO:0000313" key="7">
    <source>
        <dbReference type="Proteomes" id="UP000603904"/>
    </source>
</evidence>
<evidence type="ECO:0000256" key="3">
    <source>
        <dbReference type="ARBA" id="ARBA00023163"/>
    </source>
</evidence>
<keyword evidence="7" id="KW-1185">Reference proteome</keyword>
<dbReference type="EMBL" id="BOOC01000003">
    <property type="protein sequence ID" value="GIH37964.1"/>
    <property type="molecule type" value="Genomic_DNA"/>
</dbReference>
<dbReference type="Gene3D" id="1.10.357.10">
    <property type="entry name" value="Tetracycline Repressor, domain 2"/>
    <property type="match status" value="1"/>
</dbReference>
<dbReference type="InterPro" id="IPR011075">
    <property type="entry name" value="TetR_C"/>
</dbReference>
<name>A0ABQ4FT40_9ACTN</name>
<feature type="domain" description="HTH tetR-type" evidence="5">
    <location>
        <begin position="8"/>
        <end position="68"/>
    </location>
</feature>
<dbReference type="Pfam" id="PF16859">
    <property type="entry name" value="TetR_C_11"/>
    <property type="match status" value="1"/>
</dbReference>
<dbReference type="InterPro" id="IPR050109">
    <property type="entry name" value="HTH-type_TetR-like_transc_reg"/>
</dbReference>
<evidence type="ECO:0000259" key="5">
    <source>
        <dbReference type="PROSITE" id="PS50977"/>
    </source>
</evidence>
<dbReference type="Proteomes" id="UP000603904">
    <property type="component" value="Unassembled WGS sequence"/>
</dbReference>
<dbReference type="PANTHER" id="PTHR30055">
    <property type="entry name" value="HTH-TYPE TRANSCRIPTIONAL REGULATOR RUTR"/>
    <property type="match status" value="1"/>
</dbReference>
<sequence>MVGRPRSEDARRAILRAALRLCERDGYPNVTLKGIAEEAGTGRQTLYRWWRTKAEVLLEAMTDLVADRLAPPPEDLEEFLRDTFALTDGVAGQVVAGLMAEAQSDEALAARLRAELIGPRRAALRQVILDGGPPPGADPELLVDMVFGSMWYRLLNRHAPVDAALARDITALLGRIS</sequence>
<dbReference type="PROSITE" id="PS50977">
    <property type="entry name" value="HTH_TETR_2"/>
    <property type="match status" value="1"/>
</dbReference>
<evidence type="ECO:0000256" key="1">
    <source>
        <dbReference type="ARBA" id="ARBA00023015"/>
    </source>
</evidence>
<dbReference type="SUPFAM" id="SSF46689">
    <property type="entry name" value="Homeodomain-like"/>
    <property type="match status" value="1"/>
</dbReference>
<dbReference type="PRINTS" id="PR00455">
    <property type="entry name" value="HTHTETR"/>
</dbReference>
<organism evidence="6 7">
    <name type="scientific">Microbispora corallina</name>
    <dbReference type="NCBI Taxonomy" id="83302"/>
    <lineage>
        <taxon>Bacteria</taxon>
        <taxon>Bacillati</taxon>
        <taxon>Actinomycetota</taxon>
        <taxon>Actinomycetes</taxon>
        <taxon>Streptosporangiales</taxon>
        <taxon>Streptosporangiaceae</taxon>
        <taxon>Microbispora</taxon>
    </lineage>
</organism>
<feature type="DNA-binding region" description="H-T-H motif" evidence="4">
    <location>
        <begin position="31"/>
        <end position="50"/>
    </location>
</feature>
<evidence type="ECO:0000313" key="6">
    <source>
        <dbReference type="EMBL" id="GIH37964.1"/>
    </source>
</evidence>
<dbReference type="Pfam" id="PF00440">
    <property type="entry name" value="TetR_N"/>
    <property type="match status" value="1"/>
</dbReference>
<reference evidence="6 7" key="1">
    <citation type="submission" date="2021-01" db="EMBL/GenBank/DDBJ databases">
        <title>Whole genome shotgun sequence of Microbispora corallina NBRC 16416.</title>
        <authorList>
            <person name="Komaki H."/>
            <person name="Tamura T."/>
        </authorList>
    </citation>
    <scope>NUCLEOTIDE SEQUENCE [LARGE SCALE GENOMIC DNA]</scope>
    <source>
        <strain evidence="6 7">NBRC 16416</strain>
    </source>
</reference>
<proteinExistence type="predicted"/>
<gene>
    <name evidence="6" type="ORF">Mco01_09640</name>
</gene>
<keyword evidence="3" id="KW-0804">Transcription</keyword>
<dbReference type="PANTHER" id="PTHR30055:SF148">
    <property type="entry name" value="TETR-FAMILY TRANSCRIPTIONAL REGULATOR"/>
    <property type="match status" value="1"/>
</dbReference>
<dbReference type="RefSeq" id="WP_204055665.1">
    <property type="nucleotide sequence ID" value="NZ_BAAAGP010000003.1"/>
</dbReference>